<dbReference type="PROSITE" id="PS50092">
    <property type="entry name" value="TSP1"/>
    <property type="match status" value="2"/>
</dbReference>
<evidence type="ECO:0000256" key="3">
    <source>
        <dbReference type="ARBA" id="ARBA00022737"/>
    </source>
</evidence>
<dbReference type="PANTHER" id="PTHR22906:SF50">
    <property type="entry name" value="MAM AND LDL-RECEPTOR CLASS A DOMAIN-CONTAINING PROTEIN 2-LIKE"/>
    <property type="match status" value="1"/>
</dbReference>
<dbReference type="EMBL" id="DS469548">
    <property type="protein sequence ID" value="EDO44104.1"/>
    <property type="molecule type" value="Genomic_DNA"/>
</dbReference>
<evidence type="ECO:0000256" key="1">
    <source>
        <dbReference type="ARBA" id="ARBA00004167"/>
    </source>
</evidence>
<dbReference type="Gene3D" id="2.20.100.10">
    <property type="entry name" value="Thrombospondin type-1 (TSP1) repeat"/>
    <property type="match status" value="2"/>
</dbReference>
<protein>
    <submittedName>
        <fullName evidence="7">Uncharacterized protein</fullName>
    </submittedName>
</protein>
<dbReference type="PANTHER" id="PTHR22906">
    <property type="entry name" value="PROPERDIN"/>
    <property type="match status" value="1"/>
</dbReference>
<dbReference type="OMA" id="CAGAMEE"/>
<dbReference type="InterPro" id="IPR036383">
    <property type="entry name" value="TSP1_rpt_sf"/>
</dbReference>
<reference evidence="7 8" key="1">
    <citation type="journal article" date="2007" name="Science">
        <title>Sea anemone genome reveals ancestral eumetazoan gene repertoire and genomic organization.</title>
        <authorList>
            <person name="Putnam N.H."/>
            <person name="Srivastava M."/>
            <person name="Hellsten U."/>
            <person name="Dirks B."/>
            <person name="Chapman J."/>
            <person name="Salamov A."/>
            <person name="Terry A."/>
            <person name="Shapiro H."/>
            <person name="Lindquist E."/>
            <person name="Kapitonov V.V."/>
            <person name="Jurka J."/>
            <person name="Genikhovich G."/>
            <person name="Grigoriev I.V."/>
            <person name="Lucas S.M."/>
            <person name="Steele R.E."/>
            <person name="Finnerty J.R."/>
            <person name="Technau U."/>
            <person name="Martindale M.Q."/>
            <person name="Rokhsar D.S."/>
        </authorList>
    </citation>
    <scope>NUCLEOTIDE SEQUENCE [LARGE SCALE GENOMIC DNA]</scope>
    <source>
        <strain evidence="8">CH2 X CH6</strain>
    </source>
</reference>
<proteinExistence type="predicted"/>
<dbReference type="PRINTS" id="PR01705">
    <property type="entry name" value="TSP1REPEAT"/>
</dbReference>
<keyword evidence="3" id="KW-0677">Repeat</keyword>
<evidence type="ECO:0000256" key="6">
    <source>
        <dbReference type="ARBA" id="ARBA00023157"/>
    </source>
</evidence>
<organism evidence="7 8">
    <name type="scientific">Nematostella vectensis</name>
    <name type="common">Starlet sea anemone</name>
    <dbReference type="NCBI Taxonomy" id="45351"/>
    <lineage>
        <taxon>Eukaryota</taxon>
        <taxon>Metazoa</taxon>
        <taxon>Cnidaria</taxon>
        <taxon>Anthozoa</taxon>
        <taxon>Hexacorallia</taxon>
        <taxon>Actiniaria</taxon>
        <taxon>Edwardsiidae</taxon>
        <taxon>Nematostella</taxon>
    </lineage>
</organism>
<accession>A7RWY2</accession>
<keyword evidence="6" id="KW-1015">Disulfide bond</keyword>
<gene>
    <name evidence="7" type="ORF">NEMVEDRAFT_v1g96311</name>
</gene>
<dbReference type="Proteomes" id="UP000001593">
    <property type="component" value="Unassembled WGS sequence"/>
</dbReference>
<dbReference type="SUPFAM" id="SSF82895">
    <property type="entry name" value="TSP-1 type 1 repeat"/>
    <property type="match status" value="2"/>
</dbReference>
<dbReference type="AlphaFoldDB" id="A7RWY2"/>
<dbReference type="PhylomeDB" id="A7RWY2"/>
<name>A7RWY2_NEMVE</name>
<evidence type="ECO:0000256" key="4">
    <source>
        <dbReference type="ARBA" id="ARBA00022989"/>
    </source>
</evidence>
<sequence length="118" mass="12592">MQSQSTPGGFSAWSEWSVCTRTCGEGLQGKIRKCNSPTPGPFGKRCTGANVITRKCKEAHCPIDGGLSEWSEFGNCDKSCGRGVQKRVRTCTNPSPLFGGKDCAGAMEETKACNTHPC</sequence>
<keyword evidence="2" id="KW-0812">Transmembrane</keyword>
<evidence type="ECO:0000313" key="8">
    <source>
        <dbReference type="Proteomes" id="UP000001593"/>
    </source>
</evidence>
<dbReference type="HOGENOM" id="CLU_047129_1_0_1"/>
<dbReference type="GO" id="GO:0016020">
    <property type="term" value="C:membrane"/>
    <property type="evidence" value="ECO:0007669"/>
    <property type="project" value="UniProtKB-SubCell"/>
</dbReference>
<evidence type="ECO:0000313" key="7">
    <source>
        <dbReference type="EMBL" id="EDO44104.1"/>
    </source>
</evidence>
<keyword evidence="5" id="KW-0472">Membrane</keyword>
<feature type="non-terminal residue" evidence="7">
    <location>
        <position position="118"/>
    </location>
</feature>
<dbReference type="InParanoid" id="A7RWY2"/>
<keyword evidence="4" id="KW-1133">Transmembrane helix</keyword>
<comment type="subcellular location">
    <subcellularLocation>
        <location evidence="1">Membrane</location>
        <topology evidence="1">Single-pass membrane protein</topology>
    </subcellularLocation>
</comment>
<dbReference type="InterPro" id="IPR052065">
    <property type="entry name" value="Compl_asym_regulator"/>
</dbReference>
<evidence type="ECO:0000256" key="2">
    <source>
        <dbReference type="ARBA" id="ARBA00022692"/>
    </source>
</evidence>
<dbReference type="FunFam" id="2.20.100.10:FF:000007">
    <property type="entry name" value="Thrombospondin 1"/>
    <property type="match status" value="1"/>
</dbReference>
<dbReference type="FunFam" id="2.20.100.10:FF:000001">
    <property type="entry name" value="semaphorin-5A isoform X1"/>
    <property type="match status" value="1"/>
</dbReference>
<dbReference type="Pfam" id="PF00090">
    <property type="entry name" value="TSP_1"/>
    <property type="match status" value="2"/>
</dbReference>
<evidence type="ECO:0000256" key="5">
    <source>
        <dbReference type="ARBA" id="ARBA00023136"/>
    </source>
</evidence>
<dbReference type="SMART" id="SM00209">
    <property type="entry name" value="TSP1"/>
    <property type="match status" value="2"/>
</dbReference>
<dbReference type="eggNOG" id="KOG4475">
    <property type="taxonomic scope" value="Eukaryota"/>
</dbReference>
<dbReference type="InterPro" id="IPR000884">
    <property type="entry name" value="TSP1_rpt"/>
</dbReference>
<keyword evidence="8" id="KW-1185">Reference proteome</keyword>